<feature type="transmembrane region" description="Helical" evidence="1">
    <location>
        <begin position="52"/>
        <end position="73"/>
    </location>
</feature>
<sequence length="184" mass="20958">MVRGHLKRVFAIVIFGLLPFSTETVVFTETRGSGVSASNLSRPFLFNLFEAMASILTFLSVWLFLFILAILWFPNRSTDQTGDHINIELANAERYFGIMPLGGERMRQDLNGRENRIRSLTYVSIFFLPFSFLASISAGTGTLWPTEFMLSVRLMARLPFSFQRALGASRSWIRWSHFALALPH</sequence>
<evidence type="ECO:0000256" key="1">
    <source>
        <dbReference type="SAM" id="Phobius"/>
    </source>
</evidence>
<dbReference type="EMBL" id="JAULSW010000001">
    <property type="protein sequence ID" value="KAK3393902.1"/>
    <property type="molecule type" value="Genomic_DNA"/>
</dbReference>
<proteinExistence type="predicted"/>
<evidence type="ECO:0000313" key="2">
    <source>
        <dbReference type="EMBL" id="KAK3393902.1"/>
    </source>
</evidence>
<keyword evidence="3" id="KW-1185">Reference proteome</keyword>
<dbReference type="AlphaFoldDB" id="A0AAE0P607"/>
<dbReference type="Proteomes" id="UP001285441">
    <property type="component" value="Unassembled WGS sequence"/>
</dbReference>
<evidence type="ECO:0000313" key="3">
    <source>
        <dbReference type="Proteomes" id="UP001285441"/>
    </source>
</evidence>
<gene>
    <name evidence="2" type="ORF">B0H63DRAFT_459469</name>
</gene>
<feature type="transmembrane region" description="Helical" evidence="1">
    <location>
        <begin position="120"/>
        <end position="144"/>
    </location>
</feature>
<reference evidence="2" key="2">
    <citation type="submission" date="2023-06" db="EMBL/GenBank/DDBJ databases">
        <authorList>
            <consortium name="Lawrence Berkeley National Laboratory"/>
            <person name="Haridas S."/>
            <person name="Hensen N."/>
            <person name="Bonometti L."/>
            <person name="Westerberg I."/>
            <person name="Brannstrom I.O."/>
            <person name="Guillou S."/>
            <person name="Cros-Aarteil S."/>
            <person name="Calhoun S."/>
            <person name="Kuo A."/>
            <person name="Mondo S."/>
            <person name="Pangilinan J."/>
            <person name="Riley R."/>
            <person name="LaButti K."/>
            <person name="Andreopoulos B."/>
            <person name="Lipzen A."/>
            <person name="Chen C."/>
            <person name="Yanf M."/>
            <person name="Daum C."/>
            <person name="Ng V."/>
            <person name="Clum A."/>
            <person name="Steindorff A."/>
            <person name="Ohm R."/>
            <person name="Martin F."/>
            <person name="Silar P."/>
            <person name="Natvig D."/>
            <person name="Lalanne C."/>
            <person name="Gautier V."/>
            <person name="Ament-velasquez S.L."/>
            <person name="Kruys A."/>
            <person name="Hutchinson M.I."/>
            <person name="Powell A.J."/>
            <person name="Barry K."/>
            <person name="Miller A.N."/>
            <person name="Grigoriev I.V."/>
            <person name="Debuchy R."/>
            <person name="Gladieux P."/>
            <person name="Thoren M.H."/>
            <person name="Johannesson H."/>
        </authorList>
    </citation>
    <scope>NUCLEOTIDE SEQUENCE</scope>
    <source>
        <strain evidence="2">CBS 232.78</strain>
    </source>
</reference>
<name>A0AAE0P607_9PEZI</name>
<accession>A0AAE0P607</accession>
<reference evidence="2" key="1">
    <citation type="journal article" date="2023" name="Mol. Phylogenet. Evol.">
        <title>Genome-scale phylogeny and comparative genomics of the fungal order Sordariales.</title>
        <authorList>
            <person name="Hensen N."/>
            <person name="Bonometti L."/>
            <person name="Westerberg I."/>
            <person name="Brannstrom I.O."/>
            <person name="Guillou S."/>
            <person name="Cros-Aarteil S."/>
            <person name="Calhoun S."/>
            <person name="Haridas S."/>
            <person name="Kuo A."/>
            <person name="Mondo S."/>
            <person name="Pangilinan J."/>
            <person name="Riley R."/>
            <person name="LaButti K."/>
            <person name="Andreopoulos B."/>
            <person name="Lipzen A."/>
            <person name="Chen C."/>
            <person name="Yan M."/>
            <person name="Daum C."/>
            <person name="Ng V."/>
            <person name="Clum A."/>
            <person name="Steindorff A."/>
            <person name="Ohm R.A."/>
            <person name="Martin F."/>
            <person name="Silar P."/>
            <person name="Natvig D.O."/>
            <person name="Lalanne C."/>
            <person name="Gautier V."/>
            <person name="Ament-Velasquez S.L."/>
            <person name="Kruys A."/>
            <person name="Hutchinson M.I."/>
            <person name="Powell A.J."/>
            <person name="Barry K."/>
            <person name="Miller A.N."/>
            <person name="Grigoriev I.V."/>
            <person name="Debuchy R."/>
            <person name="Gladieux P."/>
            <person name="Hiltunen Thoren M."/>
            <person name="Johannesson H."/>
        </authorList>
    </citation>
    <scope>NUCLEOTIDE SEQUENCE</scope>
    <source>
        <strain evidence="2">CBS 232.78</strain>
    </source>
</reference>
<keyword evidence="1" id="KW-0472">Membrane</keyword>
<keyword evidence="1" id="KW-0812">Transmembrane</keyword>
<comment type="caution">
    <text evidence="2">The sequence shown here is derived from an EMBL/GenBank/DDBJ whole genome shotgun (WGS) entry which is preliminary data.</text>
</comment>
<protein>
    <submittedName>
        <fullName evidence="2">Uncharacterized protein</fullName>
    </submittedName>
</protein>
<organism evidence="2 3">
    <name type="scientific">Podospora didyma</name>
    <dbReference type="NCBI Taxonomy" id="330526"/>
    <lineage>
        <taxon>Eukaryota</taxon>
        <taxon>Fungi</taxon>
        <taxon>Dikarya</taxon>
        <taxon>Ascomycota</taxon>
        <taxon>Pezizomycotina</taxon>
        <taxon>Sordariomycetes</taxon>
        <taxon>Sordariomycetidae</taxon>
        <taxon>Sordariales</taxon>
        <taxon>Podosporaceae</taxon>
        <taxon>Podospora</taxon>
    </lineage>
</organism>
<keyword evidence="1" id="KW-1133">Transmembrane helix</keyword>